<gene>
    <name evidence="7" type="ORF">GIB67_015822</name>
</gene>
<keyword evidence="3" id="KW-0325">Glycoprotein</keyword>
<dbReference type="PROSITE" id="PS00196">
    <property type="entry name" value="COPPER_BLUE"/>
    <property type="match status" value="1"/>
</dbReference>
<dbReference type="GO" id="GO:0009055">
    <property type="term" value="F:electron transfer activity"/>
    <property type="evidence" value="ECO:0007669"/>
    <property type="project" value="InterPro"/>
</dbReference>
<dbReference type="Proteomes" id="UP000541444">
    <property type="component" value="Unassembled WGS sequence"/>
</dbReference>
<keyword evidence="8" id="KW-1185">Reference proteome</keyword>
<evidence type="ECO:0000313" key="8">
    <source>
        <dbReference type="Proteomes" id="UP000541444"/>
    </source>
</evidence>
<sequence length="175" mass="19236">MAGTYVFNFFLIILLIVFSLISQAKSEVYTVGGEDNWDTGTDYVAWSQQYSFNVGDILVFNYVMGQHNVYEMTQDTYRSCNSSTGVLRIYHSGNDRVTLTEAKQYWFICQIPGHCLGGMKFGVEAKQVGGNGVPSPPPTPTPTPGSEQGQTNAVSTREIGIVWICIIALGISVLM</sequence>
<proteinExistence type="predicted"/>
<evidence type="ECO:0000256" key="3">
    <source>
        <dbReference type="ARBA" id="ARBA00023180"/>
    </source>
</evidence>
<dbReference type="FunFam" id="2.60.40.420:FF:000003">
    <property type="entry name" value="Blue copper"/>
    <property type="match status" value="1"/>
</dbReference>
<keyword evidence="5" id="KW-0732">Signal</keyword>
<accession>A0A7J7NUY9</accession>
<dbReference type="GO" id="GO:0046872">
    <property type="term" value="F:metal ion binding"/>
    <property type="evidence" value="ECO:0007669"/>
    <property type="project" value="UniProtKB-KW"/>
</dbReference>
<dbReference type="InterPro" id="IPR028871">
    <property type="entry name" value="BlueCu_1_BS"/>
</dbReference>
<feature type="compositionally biased region" description="Pro residues" evidence="4">
    <location>
        <begin position="134"/>
        <end position="143"/>
    </location>
</feature>
<evidence type="ECO:0000313" key="7">
    <source>
        <dbReference type="EMBL" id="KAF6170870.1"/>
    </source>
</evidence>
<dbReference type="PROSITE" id="PS51485">
    <property type="entry name" value="PHYTOCYANIN"/>
    <property type="match status" value="1"/>
</dbReference>
<evidence type="ECO:0000259" key="6">
    <source>
        <dbReference type="PROSITE" id="PS51485"/>
    </source>
</evidence>
<feature type="region of interest" description="Disordered" evidence="4">
    <location>
        <begin position="127"/>
        <end position="152"/>
    </location>
</feature>
<dbReference type="GO" id="GO:0005886">
    <property type="term" value="C:plasma membrane"/>
    <property type="evidence" value="ECO:0007669"/>
    <property type="project" value="TreeGrafter"/>
</dbReference>
<dbReference type="SUPFAM" id="SSF49503">
    <property type="entry name" value="Cupredoxins"/>
    <property type="match status" value="1"/>
</dbReference>
<dbReference type="OrthoDB" id="1921208at2759"/>
<dbReference type="InterPro" id="IPR008972">
    <property type="entry name" value="Cupredoxin"/>
</dbReference>
<keyword evidence="1" id="KW-0479">Metal-binding</keyword>
<protein>
    <recommendedName>
        <fullName evidence="6">Phytocyanin domain-containing protein</fullName>
    </recommendedName>
</protein>
<feature type="chain" id="PRO_5029464314" description="Phytocyanin domain-containing protein" evidence="5">
    <location>
        <begin position="27"/>
        <end position="175"/>
    </location>
</feature>
<feature type="domain" description="Phytocyanin" evidence="6">
    <location>
        <begin position="27"/>
        <end position="127"/>
    </location>
</feature>
<dbReference type="PANTHER" id="PTHR33021:SF179">
    <property type="entry name" value="OS09G0541100 PROTEIN"/>
    <property type="match status" value="1"/>
</dbReference>
<dbReference type="InterPro" id="IPR003245">
    <property type="entry name" value="Phytocyanin_dom"/>
</dbReference>
<evidence type="ECO:0000256" key="1">
    <source>
        <dbReference type="ARBA" id="ARBA00022723"/>
    </source>
</evidence>
<keyword evidence="2" id="KW-0186">Copper</keyword>
<dbReference type="InterPro" id="IPR039391">
    <property type="entry name" value="Phytocyanin-like"/>
</dbReference>
<feature type="signal peptide" evidence="5">
    <location>
        <begin position="1"/>
        <end position="26"/>
    </location>
</feature>
<dbReference type="Gene3D" id="2.60.40.420">
    <property type="entry name" value="Cupredoxins - blue copper proteins"/>
    <property type="match status" value="1"/>
</dbReference>
<evidence type="ECO:0000256" key="5">
    <source>
        <dbReference type="SAM" id="SignalP"/>
    </source>
</evidence>
<evidence type="ECO:0000256" key="4">
    <source>
        <dbReference type="SAM" id="MobiDB-lite"/>
    </source>
</evidence>
<reference evidence="7 8" key="1">
    <citation type="journal article" date="2020" name="IScience">
        <title>Genome Sequencing of the Endangered Kingdonia uniflora (Circaeasteraceae, Ranunculales) Reveals Potential Mechanisms of Evolutionary Specialization.</title>
        <authorList>
            <person name="Sun Y."/>
            <person name="Deng T."/>
            <person name="Zhang A."/>
            <person name="Moore M.J."/>
            <person name="Landis J.B."/>
            <person name="Lin N."/>
            <person name="Zhang H."/>
            <person name="Zhang X."/>
            <person name="Huang J."/>
            <person name="Zhang X."/>
            <person name="Sun H."/>
            <person name="Wang H."/>
        </authorList>
    </citation>
    <scope>NUCLEOTIDE SEQUENCE [LARGE SCALE GENOMIC DNA]</scope>
    <source>
        <strain evidence="7">TB1705</strain>
        <tissue evidence="7">Leaf</tissue>
    </source>
</reference>
<dbReference type="Pfam" id="PF02298">
    <property type="entry name" value="Cu_bind_like"/>
    <property type="match status" value="1"/>
</dbReference>
<name>A0A7J7NUY9_9MAGN</name>
<organism evidence="7 8">
    <name type="scientific">Kingdonia uniflora</name>
    <dbReference type="NCBI Taxonomy" id="39325"/>
    <lineage>
        <taxon>Eukaryota</taxon>
        <taxon>Viridiplantae</taxon>
        <taxon>Streptophyta</taxon>
        <taxon>Embryophyta</taxon>
        <taxon>Tracheophyta</taxon>
        <taxon>Spermatophyta</taxon>
        <taxon>Magnoliopsida</taxon>
        <taxon>Ranunculales</taxon>
        <taxon>Circaeasteraceae</taxon>
        <taxon>Kingdonia</taxon>
    </lineage>
</organism>
<dbReference type="PANTHER" id="PTHR33021">
    <property type="entry name" value="BLUE COPPER PROTEIN"/>
    <property type="match status" value="1"/>
</dbReference>
<comment type="caution">
    <text evidence="7">The sequence shown here is derived from an EMBL/GenBank/DDBJ whole genome shotgun (WGS) entry which is preliminary data.</text>
</comment>
<dbReference type="CDD" id="cd04216">
    <property type="entry name" value="Phytocyanin"/>
    <property type="match status" value="1"/>
</dbReference>
<dbReference type="EMBL" id="JACGCM010000560">
    <property type="protein sequence ID" value="KAF6170870.1"/>
    <property type="molecule type" value="Genomic_DNA"/>
</dbReference>
<dbReference type="AlphaFoldDB" id="A0A7J7NUY9"/>
<evidence type="ECO:0000256" key="2">
    <source>
        <dbReference type="ARBA" id="ARBA00023008"/>
    </source>
</evidence>